<dbReference type="OrthoDB" id="2745718at2759"/>
<evidence type="ECO:0000313" key="2">
    <source>
        <dbReference type="EMBL" id="PFH51746.1"/>
    </source>
</evidence>
<evidence type="ECO:0000259" key="1">
    <source>
        <dbReference type="PROSITE" id="PS50181"/>
    </source>
</evidence>
<accession>A0A2A9NVE3</accession>
<dbReference type="InterPro" id="IPR001810">
    <property type="entry name" value="F-box_dom"/>
</dbReference>
<gene>
    <name evidence="2" type="ORF">AMATHDRAFT_2842</name>
</gene>
<dbReference type="InterPro" id="IPR036047">
    <property type="entry name" value="F-box-like_dom_sf"/>
</dbReference>
<keyword evidence="3" id="KW-1185">Reference proteome</keyword>
<organism evidence="2 3">
    <name type="scientific">Amanita thiersii Skay4041</name>
    <dbReference type="NCBI Taxonomy" id="703135"/>
    <lineage>
        <taxon>Eukaryota</taxon>
        <taxon>Fungi</taxon>
        <taxon>Dikarya</taxon>
        <taxon>Basidiomycota</taxon>
        <taxon>Agaricomycotina</taxon>
        <taxon>Agaricomycetes</taxon>
        <taxon>Agaricomycetidae</taxon>
        <taxon>Agaricales</taxon>
        <taxon>Pluteineae</taxon>
        <taxon>Amanitaceae</taxon>
        <taxon>Amanita</taxon>
    </lineage>
</organism>
<sequence>MGGAPQSDNPLFRSSLVARLPYDVLALCLRLLDIKDLIKCRKVCSELLTLIDTDVQLRYKVELYASMMVDGPPSTLPPGTRLERLLESQRRWHALEGVPAAVVELPTWVQSPHRLEYHPDLKLAVEGTVLALWIRSRWTVIRFYQLSSPSRGIAFAEWTVHVRQPHSKDEDGDEGEAELVDFGIDPYQDVLVSMERRGEHLNALDLVIRHLSDGRLHSSAFSPKLVFYTYNVNFAVAKHIAIFDSLLAVHLQFDWGLSYLGIWDWKQGLTIMEMKIHSMKGFTFLSKRFLLLLEMTLPYAAVTLRVLDLDSKKDPFVLFLKLPEMSGPNIGIHADLYRVSIQASRHFGSSGVLAGDTAPFSTSQDDRLIVVTLALHDMDAFVLCMMASQVLEFVLANLNRTGNHRHVPFMVWAPQRTRLLPVDRSSLDTGSRGKAMCVHGTKLILVQKDKLVLYDFNQRSIKREIAQMNESNELHNSLVLVPNGVSGYMSFKQIVSTTLPCRVITAPAFEGADRTHVYLGEDCMVLVPFGRNGSIEVVSF</sequence>
<dbReference type="Pfam" id="PF00646">
    <property type="entry name" value="F-box"/>
    <property type="match status" value="1"/>
</dbReference>
<name>A0A2A9NVE3_9AGAR</name>
<dbReference type="AlphaFoldDB" id="A0A2A9NVE3"/>
<dbReference type="SUPFAM" id="SSF81383">
    <property type="entry name" value="F-box domain"/>
    <property type="match status" value="1"/>
</dbReference>
<feature type="domain" description="F-box" evidence="1">
    <location>
        <begin position="14"/>
        <end position="67"/>
    </location>
</feature>
<dbReference type="EMBL" id="KZ301985">
    <property type="protein sequence ID" value="PFH51746.1"/>
    <property type="molecule type" value="Genomic_DNA"/>
</dbReference>
<dbReference type="Proteomes" id="UP000242287">
    <property type="component" value="Unassembled WGS sequence"/>
</dbReference>
<proteinExistence type="predicted"/>
<dbReference type="STRING" id="703135.A0A2A9NVE3"/>
<dbReference type="PROSITE" id="PS50181">
    <property type="entry name" value="FBOX"/>
    <property type="match status" value="1"/>
</dbReference>
<protein>
    <recommendedName>
        <fullName evidence="1">F-box domain-containing protein</fullName>
    </recommendedName>
</protein>
<evidence type="ECO:0000313" key="3">
    <source>
        <dbReference type="Proteomes" id="UP000242287"/>
    </source>
</evidence>
<dbReference type="SMART" id="SM00256">
    <property type="entry name" value="FBOX"/>
    <property type="match status" value="1"/>
</dbReference>
<reference evidence="2 3" key="1">
    <citation type="submission" date="2014-02" db="EMBL/GenBank/DDBJ databases">
        <title>Transposable element dynamics among asymbiotic and ectomycorrhizal Amanita fungi.</title>
        <authorList>
            <consortium name="DOE Joint Genome Institute"/>
            <person name="Hess J."/>
            <person name="Skrede I."/>
            <person name="Wolfe B."/>
            <person name="LaButti K."/>
            <person name="Ohm R.A."/>
            <person name="Grigoriev I.V."/>
            <person name="Pringle A."/>
        </authorList>
    </citation>
    <scope>NUCLEOTIDE SEQUENCE [LARGE SCALE GENOMIC DNA]</scope>
    <source>
        <strain evidence="2 3">SKay4041</strain>
    </source>
</reference>